<dbReference type="AlphaFoldDB" id="A0A7T9DJF4"/>
<name>A0A7T9DJF4_9ARCH</name>
<evidence type="ECO:0000313" key="2">
    <source>
        <dbReference type="EMBL" id="QQR92385.1"/>
    </source>
</evidence>
<proteinExistence type="predicted"/>
<dbReference type="Proteomes" id="UP000596004">
    <property type="component" value="Chromosome"/>
</dbReference>
<keyword evidence="1" id="KW-0472">Membrane</keyword>
<feature type="transmembrane region" description="Helical" evidence="1">
    <location>
        <begin position="565"/>
        <end position="588"/>
    </location>
</feature>
<accession>A0A7T9DJF4</accession>
<evidence type="ECO:0000256" key="1">
    <source>
        <dbReference type="SAM" id="Phobius"/>
    </source>
</evidence>
<organism evidence="2">
    <name type="scientific">Candidatus Iainarchaeum sp</name>
    <dbReference type="NCBI Taxonomy" id="3101447"/>
    <lineage>
        <taxon>Archaea</taxon>
        <taxon>Candidatus Iainarchaeota</taxon>
        <taxon>Candidatus Iainarchaeia</taxon>
        <taxon>Candidatus Iainarchaeales</taxon>
        <taxon>Candidatus Iainarchaeaceae</taxon>
        <taxon>Candidatus Iainarchaeum</taxon>
    </lineage>
</organism>
<sequence length="604" mass="64459">MHVFAKLGLIVVLAVAFAGMAMAFPFTAEALGPQTIALEKGHSLSVPIKITNLDVDAHDVKISIDTNSNLIKGNSLVKEIELATDQSAEFGIAITANSDASNDSYSLDVRVEADGQLSIIPYTVYVGTNPFLNIVTFNEDVCANDYAHNVSFSVRNSLTTSVLVEASAEQSYLSPSVEPEEMVIGRGETEFFSMIIHTAPLSAGDYDGVVLVKTAQIWAQKAFSVEVNDCAAPAKKPIEMTLPTNQRSLVKFKTTFVPVQIRNLSDETQTITLATNSGIPSENKTIQIPKGENATVQIPFTPDASVPAGTYTVEFIASTETYSQSKLFNVKVIAADHFELLANIPAFTAQKGRTTTVTFQLHNDGDTTQLVQLGMQSATPGVDYTFSPSSVNLGAGQRVTVELKIVPATNTTTNNVQNSIVAVGKETVTYPISFTIAPAPIEDETFVLEFLSAPELVSIAQGETREIQVIVHNPTDAALQEIGFRVSGEAKQAGIAVVSDELLILAPYETRTITLTLQASRDADVGKAAAVLLADGSNAAGSTSFQVDIVSGNPFSGVFTGFVSFIGNTGLGLIVLVFVVLLALGYAYRTPTQDQTWKDAHKSE</sequence>
<keyword evidence="1" id="KW-1133">Transmembrane helix</keyword>
<reference evidence="2" key="1">
    <citation type="submission" date="2020-11" db="EMBL/GenBank/DDBJ databases">
        <title>Connecting structure to function with the recovery of over 1000 high-quality activated sludge metagenome-assembled genomes encoding full-length rRNA genes using long-read sequencing.</title>
        <authorList>
            <person name="Singleton C.M."/>
            <person name="Petriglieri F."/>
            <person name="Kristensen J.M."/>
            <person name="Kirkegaard R.H."/>
            <person name="Michaelsen T.Y."/>
            <person name="Andersen M.H."/>
            <person name="Karst S.M."/>
            <person name="Dueholm M.S."/>
            <person name="Nielsen P.H."/>
            <person name="Albertsen M."/>
        </authorList>
    </citation>
    <scope>NUCLEOTIDE SEQUENCE</scope>
    <source>
        <strain evidence="2">Fred_18-Q3-R57-64_BAT3C.431</strain>
    </source>
</reference>
<protein>
    <submittedName>
        <fullName evidence="2">Uncharacterized protein</fullName>
    </submittedName>
</protein>
<dbReference type="PANTHER" id="PTHR39198">
    <property type="entry name" value="HYPOTHETICAL MEMBRANE PROTEIN, CONSERVED"/>
    <property type="match status" value="1"/>
</dbReference>
<dbReference type="EMBL" id="CP064981">
    <property type="protein sequence ID" value="QQR92385.1"/>
    <property type="molecule type" value="Genomic_DNA"/>
</dbReference>
<dbReference type="PANTHER" id="PTHR39198:SF1">
    <property type="entry name" value="ALPHA-GALACTOSIDASE NEW3 DOMAIN-CONTAINING PROTEIN"/>
    <property type="match status" value="1"/>
</dbReference>
<gene>
    <name evidence="2" type="ORF">IPJ89_04480</name>
</gene>
<keyword evidence="1" id="KW-0812">Transmembrane</keyword>